<name>A0A3G5A6P5_9VIRU</name>
<keyword evidence="1" id="KW-0472">Membrane</keyword>
<dbReference type="EMBL" id="MK072319">
    <property type="protein sequence ID" value="AYV81911.1"/>
    <property type="molecule type" value="Genomic_DNA"/>
</dbReference>
<gene>
    <name evidence="2" type="ORF">Harvfovirus77_3</name>
</gene>
<proteinExistence type="predicted"/>
<accession>A0A3G5A6P5</accession>
<organism evidence="2">
    <name type="scientific">Harvfovirus sp</name>
    <dbReference type="NCBI Taxonomy" id="2487768"/>
    <lineage>
        <taxon>Viruses</taxon>
        <taxon>Varidnaviria</taxon>
        <taxon>Bamfordvirae</taxon>
        <taxon>Nucleocytoviricota</taxon>
        <taxon>Megaviricetes</taxon>
        <taxon>Imitervirales</taxon>
        <taxon>Mimiviridae</taxon>
        <taxon>Klosneuvirinae</taxon>
    </lineage>
</organism>
<protein>
    <submittedName>
        <fullName evidence="2">Uncharacterized protein</fullName>
    </submittedName>
</protein>
<feature type="transmembrane region" description="Helical" evidence="1">
    <location>
        <begin position="347"/>
        <end position="370"/>
    </location>
</feature>
<keyword evidence="1" id="KW-1133">Transmembrane helix</keyword>
<sequence length="372" mass="39647">MSRIRTNTLSIGNLGEISKTGNLWGEVHEGSGWYCNSSDCLKGNGVLVATCNPSFASSLNERCACLSKNAPCPKMQSGSSTGGLSTGTIDSIQITPEKVDTSRNCPANSPNPSWPYALANNNQVPVISCLYPEDAIPTDEQAQKMAENLNDADNRRFLANYCFSPEPNSINCPAPLTSCPRAISKSAICNQFGEANKKLYDQRAVDYCLDIYNKNKGNPQFNIASTGCKCIKDQKINPDPGLGAILTTIGLGGGGAHCIWGPCVPTSPNLNTYSDRDTACPTVSCLNLINVGGAASVDKSQFIQNLNCGSQSKCSCQPGQVCDEKTATCSGTPTPQPPAPEESFSKYLIPLIILCVMLILSSIGIGIWFYKK</sequence>
<evidence type="ECO:0000256" key="1">
    <source>
        <dbReference type="SAM" id="Phobius"/>
    </source>
</evidence>
<evidence type="ECO:0000313" key="2">
    <source>
        <dbReference type="EMBL" id="AYV81911.1"/>
    </source>
</evidence>
<keyword evidence="1" id="KW-0812">Transmembrane</keyword>
<reference evidence="2" key="1">
    <citation type="submission" date="2018-10" db="EMBL/GenBank/DDBJ databases">
        <title>Hidden diversity of soil giant viruses.</title>
        <authorList>
            <person name="Schulz F."/>
            <person name="Alteio L."/>
            <person name="Goudeau D."/>
            <person name="Ryan E.M."/>
            <person name="Malmstrom R.R."/>
            <person name="Blanchard J."/>
            <person name="Woyke T."/>
        </authorList>
    </citation>
    <scope>NUCLEOTIDE SEQUENCE</scope>
    <source>
        <strain evidence="2">HAV1</strain>
    </source>
</reference>